<keyword evidence="2" id="KW-1185">Reference proteome</keyword>
<dbReference type="EMBL" id="NHOQ01001086">
    <property type="protein sequence ID" value="PWA27096.1"/>
    <property type="molecule type" value="Genomic_DNA"/>
</dbReference>
<name>A0A315VV60_GAMAF</name>
<protein>
    <submittedName>
        <fullName evidence="1">Uncharacterized protein</fullName>
    </submittedName>
</protein>
<reference evidence="1 2" key="1">
    <citation type="journal article" date="2018" name="G3 (Bethesda)">
        <title>A High-Quality Reference Genome for the Invasive Mosquitofish Gambusia affinis Using a Chicago Library.</title>
        <authorList>
            <person name="Hoffberg S.L."/>
            <person name="Troendle N.J."/>
            <person name="Glenn T.C."/>
            <person name="Mahmud O."/>
            <person name="Louha S."/>
            <person name="Chalopin D."/>
            <person name="Bennetzen J.L."/>
            <person name="Mauricio R."/>
        </authorList>
    </citation>
    <scope>NUCLEOTIDE SEQUENCE [LARGE SCALE GENOMIC DNA]</scope>
    <source>
        <strain evidence="1">NE01/NJP1002.9</strain>
        <tissue evidence="1">Muscle</tissue>
    </source>
</reference>
<dbReference type="AlphaFoldDB" id="A0A315VV60"/>
<sequence length="95" mass="10443">MGTGDYICVTLRGGAPWGFSLRQGEGDIYRPLLASQIPQHPYMVKAKESAKLRAVCSFMGLQRLLLSIWKYRSIAAARKLGMNESMGRDAGLPPS</sequence>
<evidence type="ECO:0000313" key="1">
    <source>
        <dbReference type="EMBL" id="PWA27096.1"/>
    </source>
</evidence>
<accession>A0A315VV60</accession>
<proteinExistence type="predicted"/>
<comment type="caution">
    <text evidence="1">The sequence shown here is derived from an EMBL/GenBank/DDBJ whole genome shotgun (WGS) entry which is preliminary data.</text>
</comment>
<organism evidence="1 2">
    <name type="scientific">Gambusia affinis</name>
    <name type="common">Western mosquitofish</name>
    <name type="synonym">Heterandria affinis</name>
    <dbReference type="NCBI Taxonomy" id="33528"/>
    <lineage>
        <taxon>Eukaryota</taxon>
        <taxon>Metazoa</taxon>
        <taxon>Chordata</taxon>
        <taxon>Craniata</taxon>
        <taxon>Vertebrata</taxon>
        <taxon>Euteleostomi</taxon>
        <taxon>Actinopterygii</taxon>
        <taxon>Neopterygii</taxon>
        <taxon>Teleostei</taxon>
        <taxon>Neoteleostei</taxon>
        <taxon>Acanthomorphata</taxon>
        <taxon>Ovalentaria</taxon>
        <taxon>Atherinomorphae</taxon>
        <taxon>Cyprinodontiformes</taxon>
        <taxon>Poeciliidae</taxon>
        <taxon>Poeciliinae</taxon>
        <taxon>Gambusia</taxon>
    </lineage>
</organism>
<gene>
    <name evidence="1" type="ORF">CCH79_00011682</name>
</gene>
<dbReference type="STRING" id="33528.ENSGAFP00000023176"/>
<dbReference type="Proteomes" id="UP000250572">
    <property type="component" value="Unassembled WGS sequence"/>
</dbReference>
<evidence type="ECO:0000313" key="2">
    <source>
        <dbReference type="Proteomes" id="UP000250572"/>
    </source>
</evidence>